<sequence>MVILKYVIFIFFYVFASSDAKKKYIAPESSPVRGTVTVHLPDDVPKPDALHIQLKLSGMDIERGGFSKFIDWSTCDENVCPYEFRSLHSTEGQKYAIGVRLHYDLKTEHGTYRIPYGEKAEDRGTPNKLAWSKDIGVLKKGVNKQDIKYDAAIPTITLLN</sequence>
<accession>A0AAD4MYI0</accession>
<keyword evidence="1" id="KW-0732">Signal</keyword>
<dbReference type="Proteomes" id="UP001201812">
    <property type="component" value="Unassembled WGS sequence"/>
</dbReference>
<evidence type="ECO:0000256" key="1">
    <source>
        <dbReference type="SAM" id="SignalP"/>
    </source>
</evidence>
<evidence type="ECO:0000313" key="2">
    <source>
        <dbReference type="EMBL" id="KAI1705562.1"/>
    </source>
</evidence>
<gene>
    <name evidence="2" type="ORF">DdX_13526</name>
</gene>
<dbReference type="EMBL" id="JAKKPZ010000055">
    <property type="protein sequence ID" value="KAI1705562.1"/>
    <property type="molecule type" value="Genomic_DNA"/>
</dbReference>
<organism evidence="2 3">
    <name type="scientific">Ditylenchus destructor</name>
    <dbReference type="NCBI Taxonomy" id="166010"/>
    <lineage>
        <taxon>Eukaryota</taxon>
        <taxon>Metazoa</taxon>
        <taxon>Ecdysozoa</taxon>
        <taxon>Nematoda</taxon>
        <taxon>Chromadorea</taxon>
        <taxon>Rhabditida</taxon>
        <taxon>Tylenchina</taxon>
        <taxon>Tylenchomorpha</taxon>
        <taxon>Sphaerularioidea</taxon>
        <taxon>Anguinidae</taxon>
        <taxon>Anguininae</taxon>
        <taxon>Ditylenchus</taxon>
    </lineage>
</organism>
<reference evidence="2" key="1">
    <citation type="submission" date="2022-01" db="EMBL/GenBank/DDBJ databases">
        <title>Genome Sequence Resource for Two Populations of Ditylenchus destructor, the Migratory Endoparasitic Phytonematode.</title>
        <authorList>
            <person name="Zhang H."/>
            <person name="Lin R."/>
            <person name="Xie B."/>
        </authorList>
    </citation>
    <scope>NUCLEOTIDE SEQUENCE</scope>
    <source>
        <strain evidence="2">BazhouSP</strain>
    </source>
</reference>
<comment type="caution">
    <text evidence="2">The sequence shown here is derived from an EMBL/GenBank/DDBJ whole genome shotgun (WGS) entry which is preliminary data.</text>
</comment>
<evidence type="ECO:0008006" key="4">
    <source>
        <dbReference type="Google" id="ProtNLM"/>
    </source>
</evidence>
<protein>
    <recommendedName>
        <fullName evidence="4">MD-2-related lipid-recognition domain-containing protein</fullName>
    </recommendedName>
</protein>
<proteinExistence type="predicted"/>
<evidence type="ECO:0000313" key="3">
    <source>
        <dbReference type="Proteomes" id="UP001201812"/>
    </source>
</evidence>
<dbReference type="AlphaFoldDB" id="A0AAD4MYI0"/>
<feature type="signal peptide" evidence="1">
    <location>
        <begin position="1"/>
        <end position="20"/>
    </location>
</feature>
<name>A0AAD4MYI0_9BILA</name>
<keyword evidence="3" id="KW-1185">Reference proteome</keyword>
<feature type="chain" id="PRO_5042185655" description="MD-2-related lipid-recognition domain-containing protein" evidence="1">
    <location>
        <begin position="21"/>
        <end position="160"/>
    </location>
</feature>